<protein>
    <submittedName>
        <fullName evidence="4">Cysteine synthase B</fullName>
    </submittedName>
</protein>
<dbReference type="Pfam" id="PF00291">
    <property type="entry name" value="PALP"/>
    <property type="match status" value="1"/>
</dbReference>
<dbReference type="CDD" id="cd01561">
    <property type="entry name" value="CBS_like"/>
    <property type="match status" value="1"/>
</dbReference>
<comment type="cofactor">
    <cofactor evidence="1">
        <name>pyridoxal 5'-phosphate</name>
        <dbReference type="ChEBI" id="CHEBI:597326"/>
    </cofactor>
</comment>
<dbReference type="AlphaFoldDB" id="A0A1H4KQ94"/>
<feature type="domain" description="Tryptophan synthase beta chain-like PALP" evidence="3">
    <location>
        <begin position="18"/>
        <end position="304"/>
    </location>
</feature>
<evidence type="ECO:0000259" key="3">
    <source>
        <dbReference type="Pfam" id="PF00291"/>
    </source>
</evidence>
<dbReference type="InterPro" id="IPR036052">
    <property type="entry name" value="TrpB-like_PALP_sf"/>
</dbReference>
<reference evidence="4 5" key="1">
    <citation type="submission" date="2016-10" db="EMBL/GenBank/DDBJ databases">
        <authorList>
            <person name="de Groot N.N."/>
        </authorList>
    </citation>
    <scope>NUCLEOTIDE SEQUENCE [LARGE SCALE GENOMIC DNA]</scope>
    <source>
        <strain evidence="4 5">AB35.6</strain>
    </source>
</reference>
<gene>
    <name evidence="4" type="ORF">SAMN05443244_1296</name>
</gene>
<dbReference type="Gene3D" id="3.40.50.1100">
    <property type="match status" value="2"/>
</dbReference>
<dbReference type="RefSeq" id="WP_074652857.1">
    <property type="nucleotide sequence ID" value="NZ_FNSD01000001.1"/>
</dbReference>
<dbReference type="OrthoDB" id="9808024at2"/>
<proteinExistence type="predicted"/>
<evidence type="ECO:0000256" key="2">
    <source>
        <dbReference type="ARBA" id="ARBA00022898"/>
    </source>
</evidence>
<evidence type="ECO:0000256" key="1">
    <source>
        <dbReference type="ARBA" id="ARBA00001933"/>
    </source>
</evidence>
<dbReference type="InterPro" id="IPR050214">
    <property type="entry name" value="Cys_Synth/Cystath_Beta-Synth"/>
</dbReference>
<dbReference type="EMBL" id="FNSD01000001">
    <property type="protein sequence ID" value="SEB60396.1"/>
    <property type="molecule type" value="Genomic_DNA"/>
</dbReference>
<dbReference type="GO" id="GO:0006535">
    <property type="term" value="P:cysteine biosynthetic process from serine"/>
    <property type="evidence" value="ECO:0007669"/>
    <property type="project" value="InterPro"/>
</dbReference>
<dbReference type="Proteomes" id="UP000182409">
    <property type="component" value="Unassembled WGS sequence"/>
</dbReference>
<dbReference type="SUPFAM" id="SSF53686">
    <property type="entry name" value="Tryptophan synthase beta subunit-like PLP-dependent enzymes"/>
    <property type="match status" value="1"/>
</dbReference>
<dbReference type="PANTHER" id="PTHR10314">
    <property type="entry name" value="CYSTATHIONINE BETA-SYNTHASE"/>
    <property type="match status" value="1"/>
</dbReference>
<dbReference type="InterPro" id="IPR001216">
    <property type="entry name" value="P-phosphate_BS"/>
</dbReference>
<accession>A0A1H4KQ94</accession>
<sequence length="318" mass="34456">MATAAVATKTKLGNEVVDRIGNTPMIRLDRIVSHLPGITLLGKAEFANPGGSVKDRPALSIVQAAMAAGELGDARPERSLLDATSGNTGIAYAMLGAALQFPVTLCVPASASPERKKILQAYGAQVIFTDAGDGSDGAIRKVRELYSEHPERYYYADQYGNDNNWKAHYRTTANEIWAQTEGTITHFIAAMGTSGTFMGNTRRLRELNPAIQCISMQPDSPFTGLEGLKHMPTAIVPPIYDPNLADRNIWAETEPAYAMCKRLARELGILVGVSAGANVDTALRIAQEEYDAGREAVIVTVLCDGAEKYMSERFWTED</sequence>
<organism evidence="4 5">
    <name type="scientific">Terriglobus roseus</name>
    <dbReference type="NCBI Taxonomy" id="392734"/>
    <lineage>
        <taxon>Bacteria</taxon>
        <taxon>Pseudomonadati</taxon>
        <taxon>Acidobacteriota</taxon>
        <taxon>Terriglobia</taxon>
        <taxon>Terriglobales</taxon>
        <taxon>Acidobacteriaceae</taxon>
        <taxon>Terriglobus</taxon>
    </lineage>
</organism>
<evidence type="ECO:0000313" key="5">
    <source>
        <dbReference type="Proteomes" id="UP000182409"/>
    </source>
</evidence>
<evidence type="ECO:0000313" key="4">
    <source>
        <dbReference type="EMBL" id="SEB60396.1"/>
    </source>
</evidence>
<dbReference type="GO" id="GO:0016765">
    <property type="term" value="F:transferase activity, transferring alkyl or aryl (other than methyl) groups"/>
    <property type="evidence" value="ECO:0007669"/>
    <property type="project" value="UniProtKB-ARBA"/>
</dbReference>
<dbReference type="PROSITE" id="PS00901">
    <property type="entry name" value="CYS_SYNTHASE"/>
    <property type="match status" value="1"/>
</dbReference>
<name>A0A1H4KQ94_9BACT</name>
<keyword evidence="2" id="KW-0663">Pyridoxal phosphate</keyword>
<dbReference type="InterPro" id="IPR001926">
    <property type="entry name" value="TrpB-like_PALP"/>
</dbReference>